<dbReference type="RefSeq" id="WP_149886904.1">
    <property type="nucleotide sequence ID" value="NZ_VVXK01000001.1"/>
</dbReference>
<evidence type="ECO:0000256" key="1">
    <source>
        <dbReference type="SAM" id="Coils"/>
    </source>
</evidence>
<feature type="coiled-coil region" evidence="1">
    <location>
        <begin position="239"/>
        <end position="273"/>
    </location>
</feature>
<sequence length="1106" mass="120306">MKNNNLFRKFLALFLTGTMLAGVGCKDYDDDIDDINKKIDDLNAKVELKADASALQTISDKLKDVDFSKFVTDAELSQELAAYVKDADLEKKVGDLGFQTVRQVQDLIKGLQNEAQVKALIENQLKAADLWSKIGGEVKKGILEELAKNSELTTAVKNQAVAAVLAAITNDPAVKDIKTAISKIAGEEASEFVKEYMDVNNKAWIENVNSAAAEAVKNAESALSRQIISLISTQGYLKKSDLTAELGAFKQTIAQLQADVAALINRIQSLVNVPGTMYVGSGGAYTTMDFYKVGATPIGNGMVTLTYRVTPASLAKDLVDAYANGKATFAIVSEQIKTRAATATPAAAITDVRFIEEGKFAVTATMSAEELGELYEKEEKWITLALSIENTVNPGTGAEDETASEVTNNVLSNFASIMPDEAQEIELGVYTKDEEPVAYDYATIEMPFNKQAVSKKTLLENTQLLASLDGGKTLMTLDNVNKLLGSKITIGAYTVTPKYYADASQSAEITDKTEIGKFILRVDNSKLVYDTKLATVDFRAAGVSGDVGKNVVCAHKIVINVDGKATTATIEAPQTYIITNQAGATFTFKETPKPLAWSYAFVKNGIAGQTATPEISDNIFGEIALVNDIDLPKEVTIEDIITLGNLDTDRSTVKVAGKEVDNDLGIRFTAFASQIAMGVKASVQADAYEWGKAYDIEYVYVYQNVDYKLKGQIAFGAAPAPVNYIVDNAIGYETKSVSKTWKDVYTANKAGFASEAEFAEAIFAATTDPATPAGVTKLFNKANEKGTVIENTNGTAMTVTASTLKGVLNAKDITATKDKFEQKAEWTTWYGQKISVTFNYNVTIPDFDLRYNVGHVTDIAGVMTTVVEGLVNGTTNLWEWPNITLPTYFNEVDAEKYDFTFEVTSKDDKPNKGDKYAVVKGDKLDWSAANRNYVDIKAVVKIKDTNIQVASLPLRVEIQTPIKTLAQTKAIEVAYKTNEATTANMFENLQLIDADGKSWIEYNKDTKAWEAVTVGNGKTAYDVFQAKPEAAKNTAGIVFKMKSAEYADTPASDKDASAYIKITDNTLTYENNSATLLKDIIIKVTPSFTYQYGEITGEEMTITIKR</sequence>
<feature type="coiled-coil region" evidence="1">
    <location>
        <begin position="25"/>
        <end position="52"/>
    </location>
</feature>
<feature type="signal peptide" evidence="2">
    <location>
        <begin position="1"/>
        <end position="21"/>
    </location>
</feature>
<evidence type="ECO:0008006" key="5">
    <source>
        <dbReference type="Google" id="ProtNLM"/>
    </source>
</evidence>
<gene>
    <name evidence="3" type="ORF">F2Y13_01920</name>
</gene>
<dbReference type="AlphaFoldDB" id="A0A5B3GEV1"/>
<feature type="chain" id="PRO_5022721899" description="DUF4988 domain-containing protein" evidence="2">
    <location>
        <begin position="22"/>
        <end position="1106"/>
    </location>
</feature>
<dbReference type="PROSITE" id="PS51257">
    <property type="entry name" value="PROKAR_LIPOPROTEIN"/>
    <property type="match status" value="1"/>
</dbReference>
<dbReference type="Proteomes" id="UP000323567">
    <property type="component" value="Unassembled WGS sequence"/>
</dbReference>
<evidence type="ECO:0000313" key="4">
    <source>
        <dbReference type="Proteomes" id="UP000323567"/>
    </source>
</evidence>
<keyword evidence="2" id="KW-0732">Signal</keyword>
<comment type="caution">
    <text evidence="3">The sequence shown here is derived from an EMBL/GenBank/DDBJ whole genome shotgun (WGS) entry which is preliminary data.</text>
</comment>
<evidence type="ECO:0000256" key="2">
    <source>
        <dbReference type="SAM" id="SignalP"/>
    </source>
</evidence>
<protein>
    <recommendedName>
        <fullName evidence="5">DUF4988 domain-containing protein</fullName>
    </recommendedName>
</protein>
<organism evidence="3 4">
    <name type="scientific">Alistipes shahii</name>
    <dbReference type="NCBI Taxonomy" id="328814"/>
    <lineage>
        <taxon>Bacteria</taxon>
        <taxon>Pseudomonadati</taxon>
        <taxon>Bacteroidota</taxon>
        <taxon>Bacteroidia</taxon>
        <taxon>Bacteroidales</taxon>
        <taxon>Rikenellaceae</taxon>
        <taxon>Alistipes</taxon>
    </lineage>
</organism>
<evidence type="ECO:0000313" key="3">
    <source>
        <dbReference type="EMBL" id="KAA2372233.1"/>
    </source>
</evidence>
<name>A0A5B3GEV1_9BACT</name>
<reference evidence="3 4" key="1">
    <citation type="journal article" date="2019" name="Nat. Med.">
        <title>A library of human gut bacterial isolates paired with longitudinal multiomics data enables mechanistic microbiome research.</title>
        <authorList>
            <person name="Poyet M."/>
            <person name="Groussin M."/>
            <person name="Gibbons S.M."/>
            <person name="Avila-Pacheco J."/>
            <person name="Jiang X."/>
            <person name="Kearney S.M."/>
            <person name="Perrotta A.R."/>
            <person name="Berdy B."/>
            <person name="Zhao S."/>
            <person name="Lieberman T.D."/>
            <person name="Swanson P.K."/>
            <person name="Smith M."/>
            <person name="Roesemann S."/>
            <person name="Alexander J.E."/>
            <person name="Rich S.A."/>
            <person name="Livny J."/>
            <person name="Vlamakis H."/>
            <person name="Clish C."/>
            <person name="Bullock K."/>
            <person name="Deik A."/>
            <person name="Scott J."/>
            <person name="Pierce K.A."/>
            <person name="Xavier R.J."/>
            <person name="Alm E.J."/>
        </authorList>
    </citation>
    <scope>NUCLEOTIDE SEQUENCE [LARGE SCALE GENOMIC DNA]</scope>
    <source>
        <strain evidence="3 4">BIOML-A2</strain>
    </source>
</reference>
<keyword evidence="1" id="KW-0175">Coiled coil</keyword>
<dbReference type="EMBL" id="VVXK01000001">
    <property type="protein sequence ID" value="KAA2372233.1"/>
    <property type="molecule type" value="Genomic_DNA"/>
</dbReference>
<proteinExistence type="predicted"/>
<accession>A0A5B3GEV1</accession>